<feature type="region of interest" description="Disordered" evidence="1">
    <location>
        <begin position="2401"/>
        <end position="2428"/>
    </location>
</feature>
<feature type="region of interest" description="Disordered" evidence="1">
    <location>
        <begin position="3476"/>
        <end position="3500"/>
    </location>
</feature>
<reference evidence="2 3" key="1">
    <citation type="submission" date="2014-03" db="EMBL/GenBank/DDBJ databases">
        <authorList>
            <person name="Sibley D."/>
            <person name="Venepally P."/>
            <person name="Karamycheva S."/>
            <person name="Hadjithomas M."/>
            <person name="Khan A."/>
            <person name="Brunk B."/>
            <person name="Roos D."/>
            <person name="Caler E."/>
            <person name="Lorenzi H."/>
        </authorList>
    </citation>
    <scope>NUCLEOTIDE SEQUENCE [LARGE SCALE GENOMIC DNA]</scope>
    <source>
        <strain evidence="3">p89</strain>
    </source>
</reference>
<feature type="region of interest" description="Disordered" evidence="1">
    <location>
        <begin position="1709"/>
        <end position="1775"/>
    </location>
</feature>
<feature type="region of interest" description="Disordered" evidence="1">
    <location>
        <begin position="2883"/>
        <end position="2944"/>
    </location>
</feature>
<evidence type="ECO:0000313" key="2">
    <source>
        <dbReference type="EMBL" id="KFG50021.1"/>
    </source>
</evidence>
<organism evidence="2 3">
    <name type="scientific">Toxoplasma gondii p89</name>
    <dbReference type="NCBI Taxonomy" id="943119"/>
    <lineage>
        <taxon>Eukaryota</taxon>
        <taxon>Sar</taxon>
        <taxon>Alveolata</taxon>
        <taxon>Apicomplexa</taxon>
        <taxon>Conoidasida</taxon>
        <taxon>Coccidia</taxon>
        <taxon>Eucoccidiorida</taxon>
        <taxon>Eimeriorina</taxon>
        <taxon>Sarcocystidae</taxon>
        <taxon>Toxoplasma</taxon>
    </lineage>
</organism>
<feature type="region of interest" description="Disordered" evidence="1">
    <location>
        <begin position="3855"/>
        <end position="3878"/>
    </location>
</feature>
<feature type="compositionally biased region" description="Low complexity" evidence="1">
    <location>
        <begin position="1156"/>
        <end position="1169"/>
    </location>
</feature>
<protein>
    <submittedName>
        <fullName evidence="2">Putative nucleoporin FG repeat protein</fullName>
    </submittedName>
</protein>
<dbReference type="VEuPathDB" id="ToxoDB:TGP89_313430"/>
<feature type="region of interest" description="Disordered" evidence="1">
    <location>
        <begin position="1154"/>
        <end position="1202"/>
    </location>
</feature>
<feature type="compositionally biased region" description="Basic and acidic residues" evidence="1">
    <location>
        <begin position="2884"/>
        <end position="2895"/>
    </location>
</feature>
<feature type="compositionally biased region" description="Basic and acidic residues" evidence="1">
    <location>
        <begin position="2525"/>
        <end position="2543"/>
    </location>
</feature>
<feature type="region of interest" description="Disordered" evidence="1">
    <location>
        <begin position="2516"/>
        <end position="2544"/>
    </location>
</feature>
<evidence type="ECO:0000313" key="3">
    <source>
        <dbReference type="Proteomes" id="UP000028828"/>
    </source>
</evidence>
<feature type="region of interest" description="Disordered" evidence="1">
    <location>
        <begin position="199"/>
        <end position="221"/>
    </location>
</feature>
<name>A0A086L053_TOXGO</name>
<feature type="compositionally biased region" description="Basic and acidic residues" evidence="1">
    <location>
        <begin position="2238"/>
        <end position="2250"/>
    </location>
</feature>
<comment type="caution">
    <text evidence="2">The sequence shown here is derived from an EMBL/GenBank/DDBJ whole genome shotgun (WGS) entry which is preliminary data.</text>
</comment>
<evidence type="ECO:0000256" key="1">
    <source>
        <dbReference type="SAM" id="MobiDB-lite"/>
    </source>
</evidence>
<sequence length="4118" mass="441252">GWWGVSTDGARAQPALRVLEPGRDNATSRCGRLLSGVSASWGPEQSDFFPAGESGGDASAFMLLHALRVRLGGRETECEETGRSGKGEEREYNVELPCLSLLRTAWFVFDAGLQFLTQTGKPLPDAALKSFIAASALFARLAAWPPAMRLVAELVIAEEVYNVGGPAAAFSVNAATAAASSNVREILALFPRKAKASKTKGNSACTGEDDKAAGADAGESEASGDSAAAVDAFLESNRSSAAVAPFALMPRLFALACLAAQQQQLRCILPEALTGLRCCLTPCSLQNIFHVFRLLWPVTELGPSSSSSLSPALECRSLFSRFSSPDEGRLETPLASRLPLVLLQPQTSELLTVDLASPPEAVHTYWQLLMLISVGSRSRSEASSLRRSLFRPFSSLASPSSGAFFPPEFFSLECFCPEFFSAPFLSVSEGVWGDPTGAGDCGARGGTAGLLSPFSLRRLLHFLGEAMEEEKSVGAYPVLKSTLLLLLNLLQLCPPAALTLSWQQHAALSAATVAESARELLLRERERRRHEREESDPSLEGEAEEHPMFRAFLAPFRDLARMQFGAPDADVCGDGGLLCPPDLAREETANKGGSLEESYWVLFPTPASRPANRRAGLFHGDREVIAVEPEEEAGTESRERTAAETGADLTFLAECAESQRLRVFLEQRQLTQLEEQRDTFGAICEFLFSSVWTRLASCSFHHFAHRAEVVELLLAATTETLSLLQGANRLPGAGEETPSSVGPQGHRPEDSRTKKSRGDRQRDRDGDRERWRQCEALRGSEEDDERTGDLQRDADAPGTIKATLAPDGGAWVFTHAGEARAPHSRFERERDNRLQILFWDKQGGVFAKRAATLAVYGHVELTNRLLEQLSSSNFLSSLASLLRCNILLELCPPYARCQALPTEGSPFLFAFVNSLLLSMASLDFHSLSSVAWITPLAATMLGTPPVQARRLRSSFASPLLLLPPRAPCCSNARGESTARGDSTAPGCRCCAFCSSASSFSFSSFPSAVGSSSGNLFGGVQAAPTFLRETALGLLPRVVSLPAGPSETPYSPVSSLGRWSAHWTGRALVENVPLCLSASGLSAVSTFFAFRAAPSSRLLDTVPALLPAEAALCVSAVTSPNTDRSQNILCLVAQAFLHLFLATAVSPTGAALGACEAATSSPSPPGTSSACDASLLLPPQRSPDGESLGRRKRKSLDTQSTSCDSAPGLLLSRLQRQLWKLAFSPASTLPEDLGISSSPLWPDVPDLLPSHPGDVLAALQEQETFLLLSQGAATVMVSPAARRPVWRRSSGTTARAPANFVQSVFALLEASSRLKVVTASLLNLLTVASLGLQRARGGKSETDPRGADCFPAGLGCEAVAPGRAHVSSSPFAVCLTFAPKEVQTVLEREDARGQQVEKASEKKEVEKAASRWRRKRLRFVDLLFPGGVLSKGLRDLYAKEPMKEYRLLLLQLLLLLLSEPSDANCAPLALHHDLIFLGGGGGFLDGEEKEEPLLWTAVDFAQQILLDVLDTAAASSLGDTEGEKSPGSRTPLRLASLGDLKLLRLGLLLLEQLCFSAGAQAVHLQLLQQTVLGVRRLESRGRRLHTHRGAGVDDAFVALTGGKGGGRVEEKSVGGWKLLLRVAHSLLATWQQVDWTRARLWLAATACTPGVPESEDNGRVSEGHETLLPLASVETPALDSGGSAVFSRLISSAGFDVPLYASLGASTATSGVHTPAFSRRPSGNLRASVSGRDSAKAKSAAGGDEAGSGAGSASRSSLFPRASGDGGDKGPVFSPGFGDEEEEELGFVASLAAIELCGAFQALLRILVSQMHALPLAVRVQAKASEAGKPHKSLSISDLFVDHAPSLSDYREFFSLFFFLSSDPTLLAAFFPAQRKTHAPHTPSLGLSPLPCTQRSLLRLLLWLRSRSISPAYLHQAQPRPPPASFSLVPRPGGDAAACVVPAASSPSPVSHPTQTASMGGRGGHCSRRPAAAASASLESFSDFWTRRRLLRAAVEEGVGGEACAFLESLAATSATSETFLAAERGRARNAPGSAFSPLLSPSLVRACGVLSSPEQHGPGFLFDRRSLVLLATHVTLQAFPLCRPGVVSETERERLPSEWRQCGEDERSVYLHPHERVENLRPRGRRRGGAGGASRETDPGELRRGDSFRSTETGRRREGDSSVEASFSGCLLGEAWIAGAFACRVGVGESLADAQLSLLAAFFQLLCVSRERGVFPLYYLPKKDGNSSVQNALEAGEEGGRSAEPEKGREASFASSPLSDVQPPFQAAVFPVLSSLVEICEREKSLSSASCGLFFRSEFFRLLVALALQLVTCNWTTDVRGAAAPSRLLLRASQASLHATEKSLSSSAFASRRASLSAPPLSPLLRHPEELDDFSQRASLTPSRRGGEVVVSFSLCPAVASGAEGPSMDTSRSRDRSRSPSPSAALSSGEQSYFLSRFSAKIQPLADATGSAGRAAFLSPVWQDEALKGAAGESAHPPLAFLAKPLFAAGVRQPCIPSAEILDNLERAAALAEASECDAEDANEVDTRASGQKDEDEEKEKKAASLRRRLRASELLFAVQKGLLEVVREKVYQKTCGEGVEGFSERFVERKREDQKPRKQVHLPAFASSLSFFPNAPSGADVDAPGVHLAGPGTARRSGVFSPRYPPVSDLQLSALLLASAISSETRHEKTKRTASSGSPRSRHAEHPGPDAGAGPLAREKALHAICRRIQQTTRAAGHQLPEEADLLDLLAALYGFTVFSTVWSFLSLSSGADGALPSLQSSRNSDAREETCPSPLVTFWAEALESQLAELLDQTETVWGRSAGASPSVSESAPAFFSECFAFSDSSAVSEETRIATLLAKTPGVPCLVRVSALLRLSLPRLFLNALVSLLDASVAAVHARRREGDRHEEKKPAEPGVATPRLLHPLAASRRASEDGLASWRRASRAEGRDASSLSTETDADPTLEPFDPLVACALQRALERLPLRPRRRAVSFFSHSKPPGKAPDVFEDDEAASDALEGDPLSSPPAPLRAFLQLPLVRFFSPLAGSLSAQIQQHIATLNSLFPGVAPVVTRELWASQHLLLRQPVARCISHSPLDAFGDRAASAGSGPESQRDEDSLFSPKTSLLLHDASFLVEEVALRTLGSYVAFFALLLQSGVTPRRPGGAAALFSRAAAAAAPLLDAGDGEGFFVELHTCRNSRGARQGAGLLEAPPTSERERCTDSVDSIANSHSDACRSSLFSLAKSVSASHPSLPGALLDADFFISLLTLAPFQSFLHPLRTPAFLPLPRSPQKDVAPTVSWLPAYEALVTSSQDASCVGKKIRRSPSHLLFCRLLGLLALGLRQLRPSSGGCASPSGFIPGDSGVECGTQLTTEAAGRDRERARTAGLIRSLQLLDGRMQFVLGPQGFAQTPQLATLEEAALYAQLLTLLPPWRSMEIEQQQLVWRWFSLLRDFALSVVHGLLLSLVDGTCVLRPVSLLECLACQPPTASSPRFSAFCASPDDPEGRGESRERRAEHRQRRGFWGDGGFAEASLGEDTGESRRVIPSTFDQRGIYLMLQICNHAVSAFSKFGFLLPLSHTLPPPPPFFLPGCACCSSSFARFSSASSRWCRRVRAVSPKSYCALITSLFSSPRDEETRLASPSRAGRQGREGNGRKDKPEEEKRGAALVREREAEKAEGPQGEEQRVLERRRHLLRDADVESEIPPPEREAPTPRGGKCAKRNAAAHERRDFLPTADEVAQTLAAFVEIARSLAKALEELAREDRTPPLAVLTAGDRRFLPLSLFLRCEGPYMNRVSTLCSSPRPSQRQTSGEMSLLASGWARSPTPGSVSPSHSSVCGAGRASSVVSMTAAGFLSEETPRELARRDVLKDTGLKDGGGLGRDGASVVSTRRGPSTELQGGCASFSVVSAGRQRAEQRRSLQRRRRSSPTVTACRVDRVTPRGCVASLLVSKENEQRCRGRDEGLVAPSLLGIGEEDEELEVVCPDLLLQDALWELLRDTLEKAMAAGTQIVNAFVAQNILRPYADAAKQFLLLLIHLGAVSGHPSMSSLPSPSSFLPAGAAHFLRATETKGEETGKEIFSGASSRNFYATLLEYLLKRYAVEEKIFEAAQGVGFPFLLDLRGEKRKAEGADSDVES</sequence>
<feature type="compositionally biased region" description="Basic and acidic residues" evidence="1">
    <location>
        <begin position="2135"/>
        <end position="2160"/>
    </location>
</feature>
<feature type="region of interest" description="Disordered" evidence="1">
    <location>
        <begin position="2114"/>
        <end position="2160"/>
    </location>
</feature>
<feature type="compositionally biased region" description="Basic and acidic residues" evidence="1">
    <location>
        <begin position="3629"/>
        <end position="3669"/>
    </location>
</feature>
<feature type="region of interest" description="Disordered" evidence="1">
    <location>
        <begin position="2976"/>
        <end position="3005"/>
    </location>
</feature>
<feature type="compositionally biased region" description="Basic and acidic residues" evidence="1">
    <location>
        <begin position="3485"/>
        <end position="3496"/>
    </location>
</feature>
<feature type="region of interest" description="Disordered" evidence="1">
    <location>
        <begin position="1942"/>
        <end position="1967"/>
    </location>
</feature>
<feature type="region of interest" description="Disordered" evidence="1">
    <location>
        <begin position="2231"/>
        <end position="2259"/>
    </location>
</feature>
<dbReference type="Proteomes" id="UP000028828">
    <property type="component" value="Unassembled WGS sequence"/>
</dbReference>
<dbReference type="EMBL" id="AEYI02000371">
    <property type="protein sequence ID" value="KFG50021.1"/>
    <property type="molecule type" value="Genomic_DNA"/>
</dbReference>
<dbReference type="OrthoDB" id="347506at2759"/>
<feature type="region of interest" description="Disordered" evidence="1">
    <location>
        <begin position="729"/>
        <end position="797"/>
    </location>
</feature>
<feature type="compositionally biased region" description="Basic and acidic residues" evidence="1">
    <location>
        <begin position="746"/>
        <end position="780"/>
    </location>
</feature>
<gene>
    <name evidence="2" type="ORF">TGP89_313430</name>
</gene>
<feature type="compositionally biased region" description="Low complexity" evidence="1">
    <location>
        <begin position="2419"/>
        <end position="2428"/>
    </location>
</feature>
<feature type="compositionally biased region" description="Polar residues" evidence="1">
    <location>
        <begin position="3868"/>
        <end position="3878"/>
    </location>
</feature>
<feature type="compositionally biased region" description="Basic and acidic residues" evidence="1">
    <location>
        <begin position="525"/>
        <end position="535"/>
    </location>
</feature>
<proteinExistence type="predicted"/>
<feature type="region of interest" description="Disordered" evidence="1">
    <location>
        <begin position="3614"/>
        <end position="3707"/>
    </location>
</feature>
<feature type="non-terminal residue" evidence="2">
    <location>
        <position position="1"/>
    </location>
</feature>
<feature type="region of interest" description="Disordered" evidence="1">
    <location>
        <begin position="525"/>
        <end position="544"/>
    </location>
</feature>
<feature type="region of interest" description="Disordered" evidence="1">
    <location>
        <begin position="2664"/>
        <end position="2696"/>
    </location>
</feature>
<accession>A0A086L053</accession>